<proteinExistence type="predicted"/>
<protein>
    <submittedName>
        <fullName evidence="1">Uncharacterized protein</fullName>
    </submittedName>
</protein>
<dbReference type="RefSeq" id="WP_394472860.1">
    <property type="nucleotide sequence ID" value="NZ_JBIGHY010000011.1"/>
</dbReference>
<comment type="caution">
    <text evidence="1">The sequence shown here is derived from an EMBL/GenBank/DDBJ whole genome shotgun (WGS) entry which is preliminary data.</text>
</comment>
<dbReference type="EMBL" id="JBIGHY010000011">
    <property type="protein sequence ID" value="MFG6416797.1"/>
    <property type="molecule type" value="Genomic_DNA"/>
</dbReference>
<dbReference type="Proteomes" id="UP001606300">
    <property type="component" value="Unassembled WGS sequence"/>
</dbReference>
<evidence type="ECO:0000313" key="2">
    <source>
        <dbReference type="Proteomes" id="UP001606300"/>
    </source>
</evidence>
<name>A0ABW7ETP3_9BURK</name>
<sequence>MSFRPLGIFLSQGQRVGVLFQYRLADDSINRRRTSMNSWPRTVYDVSALPGALSRTEIGTFSSSPTRLPNVVVLVNARDTASRGSTADIQAAEALGVVDDGPRPDEDGRNCEVGGGHGLVVSV</sequence>
<evidence type="ECO:0000313" key="1">
    <source>
        <dbReference type="EMBL" id="MFG6416797.1"/>
    </source>
</evidence>
<reference evidence="1 2" key="1">
    <citation type="submission" date="2024-09" db="EMBL/GenBank/DDBJ databases">
        <title>Novel species of the genus Pelomonas and Roseateles isolated from streams.</title>
        <authorList>
            <person name="Lu H."/>
        </authorList>
    </citation>
    <scope>NUCLEOTIDE SEQUENCE [LARGE SCALE GENOMIC DNA]</scope>
    <source>
        <strain evidence="1 2">DC23W</strain>
    </source>
</reference>
<gene>
    <name evidence="1" type="ORF">ACG02S_23130</name>
</gene>
<organism evidence="1 2">
    <name type="scientific">Pelomonas dachongensis</name>
    <dbReference type="NCBI Taxonomy" id="3299029"/>
    <lineage>
        <taxon>Bacteria</taxon>
        <taxon>Pseudomonadati</taxon>
        <taxon>Pseudomonadota</taxon>
        <taxon>Betaproteobacteria</taxon>
        <taxon>Burkholderiales</taxon>
        <taxon>Sphaerotilaceae</taxon>
        <taxon>Roseateles</taxon>
    </lineage>
</organism>
<accession>A0ABW7ETP3</accession>
<keyword evidence="2" id="KW-1185">Reference proteome</keyword>